<evidence type="ECO:0008006" key="5">
    <source>
        <dbReference type="Google" id="ProtNLM"/>
    </source>
</evidence>
<accession>A0A0D4C304</accession>
<dbReference type="STRING" id="1618207.UM93_06575"/>
<dbReference type="InterPro" id="IPR023214">
    <property type="entry name" value="HAD_sf"/>
</dbReference>
<dbReference type="InterPro" id="IPR036412">
    <property type="entry name" value="HAD-like_sf"/>
</dbReference>
<dbReference type="Proteomes" id="UP000061839">
    <property type="component" value="Chromosome"/>
</dbReference>
<organism evidence="3 4">
    <name type="scientific">Psychromicrobium lacuslunae</name>
    <dbReference type="NCBI Taxonomy" id="1618207"/>
    <lineage>
        <taxon>Bacteria</taxon>
        <taxon>Bacillati</taxon>
        <taxon>Actinomycetota</taxon>
        <taxon>Actinomycetes</taxon>
        <taxon>Micrococcales</taxon>
        <taxon>Micrococcaceae</taxon>
        <taxon>Psychromicrobium</taxon>
    </lineage>
</organism>
<keyword evidence="1 2" id="KW-0732">Signal</keyword>
<keyword evidence="4" id="KW-1185">Reference proteome</keyword>
<gene>
    <name evidence="3" type="ORF">UM93_06575</name>
</gene>
<dbReference type="HOGENOM" id="CLU_105429_0_0_11"/>
<dbReference type="Gene3D" id="3.40.50.1000">
    <property type="entry name" value="HAD superfamily/HAD-like"/>
    <property type="match status" value="1"/>
</dbReference>
<dbReference type="InterPro" id="IPR005519">
    <property type="entry name" value="Acid_phosphat_B-like"/>
</dbReference>
<dbReference type="EMBL" id="CP011005">
    <property type="protein sequence ID" value="AJT42934.1"/>
    <property type="molecule type" value="Genomic_DNA"/>
</dbReference>
<dbReference type="PANTHER" id="PTHR31284:SF10">
    <property type="entry name" value="ACID PHOSPHATASE-LIKE PROTEIN"/>
    <property type="match status" value="1"/>
</dbReference>
<proteinExistence type="predicted"/>
<reference evidence="3 4" key="1">
    <citation type="journal article" date="2015" name="Genome Announc.">
        <title>Complete Genome Sequencing of Protease-Producing Novel Arthrobacter sp. Strain IHBB 11108 Using PacBio Single-Molecule Real-Time Sequencing Technology.</title>
        <authorList>
            <person name="Kiran S."/>
            <person name="Swarnkar M.K."/>
            <person name="Pal M."/>
            <person name="Thakur R."/>
            <person name="Tewari R."/>
            <person name="Singh A.K."/>
            <person name="Gulati A."/>
        </authorList>
    </citation>
    <scope>NUCLEOTIDE SEQUENCE [LARGE SCALE GENOMIC DNA]</scope>
    <source>
        <strain evidence="3 4">IHBB 11108</strain>
    </source>
</reference>
<evidence type="ECO:0000313" key="3">
    <source>
        <dbReference type="EMBL" id="AJT42934.1"/>
    </source>
</evidence>
<dbReference type="SUPFAM" id="SSF56784">
    <property type="entry name" value="HAD-like"/>
    <property type="match status" value="1"/>
</dbReference>
<dbReference type="PATRIC" id="fig|1618207.4.peg.1332"/>
<evidence type="ECO:0000256" key="1">
    <source>
        <dbReference type="ARBA" id="ARBA00022729"/>
    </source>
</evidence>
<name>A0A0D4C304_9MICC</name>
<dbReference type="Pfam" id="PF03767">
    <property type="entry name" value="Acid_phosphat_B"/>
    <property type="match status" value="1"/>
</dbReference>
<sequence length="208" mass="22298">MAIAALSMGVLGVTAGISSAAPGTALSSVVSSTEGLQAFKGIQPKDWLADVDTVLDGSLDYLQERVDKQQDGEKLAIVFDIDDTSLATDFAQDRSNIPAIDATLALAKKADSLGVRVFFISNRLYQGDRTSNSSTKQALTNAGYPVFEIYHQTGDHRIPVQEFKTASRADIVDRGYSIIANVGNRPTDLAGGYAEKTYKLPDYDGTLQ</sequence>
<dbReference type="PANTHER" id="PTHR31284">
    <property type="entry name" value="ACID PHOSPHATASE-LIKE PROTEIN"/>
    <property type="match status" value="1"/>
</dbReference>
<evidence type="ECO:0000256" key="2">
    <source>
        <dbReference type="SAM" id="SignalP"/>
    </source>
</evidence>
<protein>
    <recommendedName>
        <fullName evidence="5">Acid phosphatase</fullName>
    </recommendedName>
</protein>
<evidence type="ECO:0000313" key="4">
    <source>
        <dbReference type="Proteomes" id="UP000061839"/>
    </source>
</evidence>
<feature type="signal peptide" evidence="2">
    <location>
        <begin position="1"/>
        <end position="20"/>
    </location>
</feature>
<feature type="chain" id="PRO_5002281157" description="Acid phosphatase" evidence="2">
    <location>
        <begin position="21"/>
        <end position="208"/>
    </location>
</feature>
<dbReference type="KEGG" id="ari:UM93_06575"/>
<dbReference type="AlphaFoldDB" id="A0A0D4C304"/>